<dbReference type="AlphaFoldDB" id="A0A3M9N8J0"/>
<gene>
    <name evidence="1" type="ORF">EFY79_18965</name>
</gene>
<name>A0A3M9N8J0_9BACT</name>
<protein>
    <submittedName>
        <fullName evidence="1">Uncharacterized protein</fullName>
    </submittedName>
</protein>
<evidence type="ECO:0000313" key="1">
    <source>
        <dbReference type="EMBL" id="RNI33523.1"/>
    </source>
</evidence>
<organism evidence="1 2">
    <name type="scientific">Hanamia caeni</name>
    <dbReference type="NCBI Taxonomy" id="2294116"/>
    <lineage>
        <taxon>Bacteria</taxon>
        <taxon>Pseudomonadati</taxon>
        <taxon>Bacteroidota</taxon>
        <taxon>Chitinophagia</taxon>
        <taxon>Chitinophagales</taxon>
        <taxon>Chitinophagaceae</taxon>
        <taxon>Hanamia</taxon>
    </lineage>
</organism>
<dbReference type="EMBL" id="RJJR01000019">
    <property type="protein sequence ID" value="RNI33523.1"/>
    <property type="molecule type" value="Genomic_DNA"/>
</dbReference>
<proteinExistence type="predicted"/>
<comment type="caution">
    <text evidence="1">The sequence shown here is derived from an EMBL/GenBank/DDBJ whole genome shotgun (WGS) entry which is preliminary data.</text>
</comment>
<sequence length="63" mass="7337">MNVFIHANVNKIKICLKDLFTGLASQFQVKYILIFCPQKCKGYANRKTKKRSKFITHIIFSLS</sequence>
<accession>A0A3M9N8J0</accession>
<evidence type="ECO:0000313" key="2">
    <source>
        <dbReference type="Proteomes" id="UP000267223"/>
    </source>
</evidence>
<keyword evidence="2" id="KW-1185">Reference proteome</keyword>
<reference evidence="1 2" key="1">
    <citation type="submission" date="2018-11" db="EMBL/GenBank/DDBJ databases">
        <title>Draft genome sequence of Ferruginibacter sp. BO-59.</title>
        <authorList>
            <person name="Im W.T."/>
        </authorList>
    </citation>
    <scope>NUCLEOTIDE SEQUENCE [LARGE SCALE GENOMIC DNA]</scope>
    <source>
        <strain evidence="1 2">BO-59</strain>
    </source>
</reference>
<dbReference type="Proteomes" id="UP000267223">
    <property type="component" value="Unassembled WGS sequence"/>
</dbReference>